<dbReference type="EMBL" id="MU268079">
    <property type="protein sequence ID" value="KAH7906048.1"/>
    <property type="molecule type" value="Genomic_DNA"/>
</dbReference>
<reference evidence="1" key="1">
    <citation type="journal article" date="2021" name="New Phytol.">
        <title>Evolutionary innovations through gain and loss of genes in the ectomycorrhizal Boletales.</title>
        <authorList>
            <person name="Wu G."/>
            <person name="Miyauchi S."/>
            <person name="Morin E."/>
            <person name="Kuo A."/>
            <person name="Drula E."/>
            <person name="Varga T."/>
            <person name="Kohler A."/>
            <person name="Feng B."/>
            <person name="Cao Y."/>
            <person name="Lipzen A."/>
            <person name="Daum C."/>
            <person name="Hundley H."/>
            <person name="Pangilinan J."/>
            <person name="Johnson J."/>
            <person name="Barry K."/>
            <person name="LaButti K."/>
            <person name="Ng V."/>
            <person name="Ahrendt S."/>
            <person name="Min B."/>
            <person name="Choi I.G."/>
            <person name="Park H."/>
            <person name="Plett J.M."/>
            <person name="Magnuson J."/>
            <person name="Spatafora J.W."/>
            <person name="Nagy L.G."/>
            <person name="Henrissat B."/>
            <person name="Grigoriev I.V."/>
            <person name="Yang Z.L."/>
            <person name="Xu J."/>
            <person name="Martin F.M."/>
        </authorList>
    </citation>
    <scope>NUCLEOTIDE SEQUENCE</scope>
    <source>
        <strain evidence="1">ATCC 28755</strain>
    </source>
</reference>
<protein>
    <submittedName>
        <fullName evidence="1">BRO1-like domain-containing protein</fullName>
    </submittedName>
</protein>
<gene>
    <name evidence="1" type="ORF">BJ138DRAFT_1224536</name>
</gene>
<name>A0ACB7ZZ90_9AGAM</name>
<comment type="caution">
    <text evidence="1">The sequence shown here is derived from an EMBL/GenBank/DDBJ whole genome shotgun (WGS) entry which is preliminary data.</text>
</comment>
<dbReference type="Proteomes" id="UP000790377">
    <property type="component" value="Unassembled WGS sequence"/>
</dbReference>
<keyword evidence="2" id="KW-1185">Reference proteome</keyword>
<proteinExistence type="predicted"/>
<evidence type="ECO:0000313" key="1">
    <source>
        <dbReference type="EMBL" id="KAH7906048.1"/>
    </source>
</evidence>
<evidence type="ECO:0000313" key="2">
    <source>
        <dbReference type="Proteomes" id="UP000790377"/>
    </source>
</evidence>
<accession>A0ACB7ZZ90</accession>
<organism evidence="1 2">
    <name type="scientific">Hygrophoropsis aurantiaca</name>
    <dbReference type="NCBI Taxonomy" id="72124"/>
    <lineage>
        <taxon>Eukaryota</taxon>
        <taxon>Fungi</taxon>
        <taxon>Dikarya</taxon>
        <taxon>Basidiomycota</taxon>
        <taxon>Agaricomycotina</taxon>
        <taxon>Agaricomycetes</taxon>
        <taxon>Agaricomycetidae</taxon>
        <taxon>Boletales</taxon>
        <taxon>Coniophorineae</taxon>
        <taxon>Hygrophoropsidaceae</taxon>
        <taxon>Hygrophoropsis</taxon>
    </lineage>
</organism>
<sequence>MSSLHVPFKASHPSLIVKAIEDYILYTCNLNPRAFDTDITRWAEIRKATVGDKLPVAVDQYLGYYQHLHQMLTKFPSDINWAFTYAQAFSDATLTVNSLYFETSAVLFNLAAKYSKVASEQDLCSNDGRERAIDNYQRAAGTLSFLQSSNCLLFLNEEVKTSPIDFSEPFLKTLEYLMLAQAQECFVIEHLVEDLANRELAAIAGQTLILYRASEANLTATLIVDEGAFPPSWVNHVRGKIVYFKCFSQYIQSLQDIDDNRYCISLARLMQANAEVKAYYEGEPVPAAEFQRLAEHIKDTIDLAKCYVSEKAASGLALLSYPFLPAELAYEGFPSQVRSITPEHGGHDGSVISFEELPSRNLQQAIEVHITCVEKIITETLGRNGRDLTELAQRRLQSFGSYQKILESLDIFRSMDQTGTIHVSLLSKADEVTQHGGISGIDSAFDYLDVVEKHVCDVLDTVRTQLSMQSGYPGDRPTLCMSNTIRCALEAERKLRSNYENLVIKGKILKERWVLNKHNIQALSNCSTHLDLSDKSAFTTRLLGHSLEGSALQREAGFIRYLLAVLKYLWECRCEVYDTAHGIWSEDDVKLTMRLKFGGLNIEETVLVAAFKQEIAKYTAFVDEIENGRLKEESVLSCIQAHVTSLLTSANQNIGFNDRETALVAFNTVYDEFQYIVSQLTVQQQALIALVADAERMSPSS</sequence>